<dbReference type="PANTHER" id="PTHR33444:SF2">
    <property type="entry name" value="MARVEL DOMAIN-CONTAINING PROTEIN"/>
    <property type="match status" value="1"/>
</dbReference>
<dbReference type="PANTHER" id="PTHR33444">
    <property type="entry name" value="SI:DKEY-19B23.12-RELATED"/>
    <property type="match status" value="1"/>
</dbReference>
<reference evidence="2 3" key="1">
    <citation type="submission" date="2022-05" db="EMBL/GenBank/DDBJ databases">
        <authorList>
            <consortium name="Genoscope - CEA"/>
            <person name="William W."/>
        </authorList>
    </citation>
    <scope>NUCLEOTIDE SEQUENCE [LARGE SCALE GENOMIC DNA]</scope>
</reference>
<keyword evidence="3" id="KW-1185">Reference proteome</keyword>
<name>A0AAU9W275_9CNID</name>
<evidence type="ECO:0000313" key="2">
    <source>
        <dbReference type="EMBL" id="CAH3044100.1"/>
    </source>
</evidence>
<dbReference type="Proteomes" id="UP001159428">
    <property type="component" value="Unassembled WGS sequence"/>
</dbReference>
<feature type="transmembrane region" description="Helical" evidence="1">
    <location>
        <begin position="265"/>
        <end position="290"/>
    </location>
</feature>
<keyword evidence="1" id="KW-1133">Transmembrane helix</keyword>
<feature type="transmembrane region" description="Helical" evidence="1">
    <location>
        <begin position="223"/>
        <end position="245"/>
    </location>
</feature>
<dbReference type="InterPro" id="IPR040350">
    <property type="entry name" value="TMEM272"/>
</dbReference>
<feature type="transmembrane region" description="Helical" evidence="1">
    <location>
        <begin position="188"/>
        <end position="211"/>
    </location>
</feature>
<evidence type="ECO:0000256" key="1">
    <source>
        <dbReference type="SAM" id="Phobius"/>
    </source>
</evidence>
<sequence length="305" mass="34136">MFAGVKYKDQCPVEIMIPIYLIAAGAAGILGSLYSFGMSFRKQRDEESEEVGPLCSLKRLHTVIQLLLLAWFACGSFWIYKNYQPNYTDPNSPKYCHKTLYLFAFWSTFSHYFISFIVMIYAKSNFPRSRRERTEREGPGRGEGGSCILILLVATAMVFVSLASIPLQIAMIVIGAKYKDECPVEEMIPVYLIVAGAAGLFANCCTGGVRYNQQADDGNTVNLLQALVQFVLFAWFICGNVWIYANYEPNYTDPSSLDYCHKTLYLFAFWVTNSAYILYGFISVCLCCFGTCTATVGIGKACVIV</sequence>
<organism evidence="2 3">
    <name type="scientific">Pocillopora meandrina</name>
    <dbReference type="NCBI Taxonomy" id="46732"/>
    <lineage>
        <taxon>Eukaryota</taxon>
        <taxon>Metazoa</taxon>
        <taxon>Cnidaria</taxon>
        <taxon>Anthozoa</taxon>
        <taxon>Hexacorallia</taxon>
        <taxon>Scleractinia</taxon>
        <taxon>Astrocoeniina</taxon>
        <taxon>Pocilloporidae</taxon>
        <taxon>Pocillopora</taxon>
    </lineage>
</organism>
<feature type="transmembrane region" description="Helical" evidence="1">
    <location>
        <begin position="143"/>
        <end position="176"/>
    </location>
</feature>
<proteinExistence type="predicted"/>
<dbReference type="AlphaFoldDB" id="A0AAU9W275"/>
<protein>
    <submittedName>
        <fullName evidence="2">Uncharacterized protein</fullName>
    </submittedName>
</protein>
<feature type="transmembrane region" description="Helical" evidence="1">
    <location>
        <begin position="60"/>
        <end position="80"/>
    </location>
</feature>
<keyword evidence="1" id="KW-0812">Transmembrane</keyword>
<evidence type="ECO:0000313" key="3">
    <source>
        <dbReference type="Proteomes" id="UP001159428"/>
    </source>
</evidence>
<dbReference type="EMBL" id="CALNXJ010000007">
    <property type="protein sequence ID" value="CAH3044100.1"/>
    <property type="molecule type" value="Genomic_DNA"/>
</dbReference>
<gene>
    <name evidence="2" type="ORF">PMEA_00030924</name>
</gene>
<feature type="transmembrane region" description="Helical" evidence="1">
    <location>
        <begin position="100"/>
        <end position="122"/>
    </location>
</feature>
<feature type="transmembrane region" description="Helical" evidence="1">
    <location>
        <begin position="15"/>
        <end position="40"/>
    </location>
</feature>
<keyword evidence="1" id="KW-0472">Membrane</keyword>
<accession>A0AAU9W275</accession>
<comment type="caution">
    <text evidence="2">The sequence shown here is derived from an EMBL/GenBank/DDBJ whole genome shotgun (WGS) entry which is preliminary data.</text>
</comment>